<dbReference type="InterPro" id="IPR051047">
    <property type="entry name" value="AccD/PCCB"/>
</dbReference>
<dbReference type="STRING" id="880157.AB204_04040"/>
<proteinExistence type="predicted"/>
<protein>
    <submittedName>
        <fullName evidence="3">Methylmalonyl-CoA carboxyltransferase</fullName>
    </submittedName>
</protein>
<dbReference type="Gene3D" id="3.90.226.10">
    <property type="entry name" value="2-enoyl-CoA Hydratase, Chain A, domain 1"/>
    <property type="match status" value="2"/>
</dbReference>
<accession>A0A0J5IT53</accession>
<feature type="domain" description="CoA carboxyltransferase N-terminal" evidence="1">
    <location>
        <begin position="1"/>
        <end position="232"/>
    </location>
</feature>
<dbReference type="PANTHER" id="PTHR43842">
    <property type="entry name" value="PROPIONYL-COA CARBOXYLASE BETA CHAIN"/>
    <property type="match status" value="1"/>
</dbReference>
<gene>
    <name evidence="3" type="ORF">AB204_04040</name>
</gene>
<name>A0A0J5IT53_9GAMM</name>
<comment type="caution">
    <text evidence="3">The sequence shown here is derived from an EMBL/GenBank/DDBJ whole genome shotgun (WGS) entry which is preliminary data.</text>
</comment>
<evidence type="ECO:0000259" key="1">
    <source>
        <dbReference type="PROSITE" id="PS50980"/>
    </source>
</evidence>
<dbReference type="GO" id="GO:0004658">
    <property type="term" value="F:propionyl-CoA carboxylase activity"/>
    <property type="evidence" value="ECO:0007669"/>
    <property type="project" value="TreeGrafter"/>
</dbReference>
<evidence type="ECO:0000313" key="3">
    <source>
        <dbReference type="EMBL" id="KMJ46375.1"/>
    </source>
</evidence>
<organism evidence="3 4">
    <name type="scientific">Xenorhabdus khoisanae</name>
    <dbReference type="NCBI Taxonomy" id="880157"/>
    <lineage>
        <taxon>Bacteria</taxon>
        <taxon>Pseudomonadati</taxon>
        <taxon>Pseudomonadota</taxon>
        <taxon>Gammaproteobacteria</taxon>
        <taxon>Enterobacterales</taxon>
        <taxon>Morganellaceae</taxon>
        <taxon>Xenorhabdus</taxon>
    </lineage>
</organism>
<sequence>MTTQPAILIVRKLIESFVDSNSFFELDPLAEHDCIYFGSEHRKIPGDGIITGFARVNGRPIVLYAHDASFLGGSSSRMHALKITKILDLALKTGVPVIGLNNSTGIRIHEGVDAGVQFGEVFYKKVKASGVIPQISILLGDCAGGAAYAPALTDFVIMVKNNSTMFLTGPAVIRQATGEEVTKEDIGGAMLHAKTTGLAHFVADTPERALSLARDLLEFLPQNNCSTVPKRPAEDRISARLSEIIPQNGNEPYDVTGVIGEIVDRANYLEVHHHYAPNIVTAFAHLYGIPIGIIANQPQTLAGCLDIDASEKAARFVRFCDAFNIPILTLIDVPGYLPGINQEAGGIIGAGAKLLHAYCESSVPKIAVVLRKAYGGAHPTLANKWATDMIFALPEAEIAIMGPQAAADVIFRRQISEAEDPQTRRAELAAEYRNAHASAEYSARRGYINGFLYDQTIRPVLANAFRILQDKIAVTPGRKHSNIQL</sequence>
<evidence type="ECO:0000313" key="4">
    <source>
        <dbReference type="Proteomes" id="UP000036277"/>
    </source>
</evidence>
<feature type="domain" description="CoA carboxyltransferase C-terminal" evidence="2">
    <location>
        <begin position="233"/>
        <end position="485"/>
    </location>
</feature>
<dbReference type="GO" id="GO:0009317">
    <property type="term" value="C:acetyl-CoA carboxylase complex"/>
    <property type="evidence" value="ECO:0007669"/>
    <property type="project" value="TreeGrafter"/>
</dbReference>
<dbReference type="GO" id="GO:0016740">
    <property type="term" value="F:transferase activity"/>
    <property type="evidence" value="ECO:0007669"/>
    <property type="project" value="UniProtKB-KW"/>
</dbReference>
<dbReference type="PANTHER" id="PTHR43842:SF2">
    <property type="entry name" value="PROPIONYL-COA CARBOXYLASE BETA CHAIN, MITOCHONDRIAL"/>
    <property type="match status" value="1"/>
</dbReference>
<dbReference type="PROSITE" id="PS50989">
    <property type="entry name" value="COA_CT_CTER"/>
    <property type="match status" value="1"/>
</dbReference>
<dbReference type="Proteomes" id="UP000036277">
    <property type="component" value="Unassembled WGS sequence"/>
</dbReference>
<dbReference type="PROSITE" id="PS50980">
    <property type="entry name" value="COA_CT_NTER"/>
    <property type="match status" value="1"/>
</dbReference>
<dbReference type="InterPro" id="IPR034733">
    <property type="entry name" value="AcCoA_carboxyl_beta"/>
</dbReference>
<dbReference type="EMBL" id="LFCV01000022">
    <property type="protein sequence ID" value="KMJ46375.1"/>
    <property type="molecule type" value="Genomic_DNA"/>
</dbReference>
<evidence type="ECO:0000259" key="2">
    <source>
        <dbReference type="PROSITE" id="PS50989"/>
    </source>
</evidence>
<dbReference type="OrthoDB" id="9803706at2"/>
<dbReference type="InterPro" id="IPR029045">
    <property type="entry name" value="ClpP/crotonase-like_dom_sf"/>
</dbReference>
<keyword evidence="4" id="KW-1185">Reference proteome</keyword>
<dbReference type="AlphaFoldDB" id="A0A0J5IT53"/>
<dbReference type="RefSeq" id="WP_047962099.1">
    <property type="nucleotide sequence ID" value="NZ_CAWMBG010000022.1"/>
</dbReference>
<dbReference type="SUPFAM" id="SSF52096">
    <property type="entry name" value="ClpP/crotonase"/>
    <property type="match status" value="2"/>
</dbReference>
<dbReference type="InterPro" id="IPR011763">
    <property type="entry name" value="COA_CT_C"/>
</dbReference>
<dbReference type="Pfam" id="PF01039">
    <property type="entry name" value="Carboxyl_trans"/>
    <property type="match status" value="1"/>
</dbReference>
<dbReference type="PATRIC" id="fig|880157.4.peg.842"/>
<keyword evidence="3" id="KW-0808">Transferase</keyword>
<reference evidence="3 4" key="1">
    <citation type="submission" date="2015-06" db="EMBL/GenBank/DDBJ databases">
        <title>Draft Whole-Genome Sequence of the Entomopathogenic Bacterium Xenorhabdus khoisanae.</title>
        <authorList>
            <person name="Naidoo S."/>
            <person name="Featherston J."/>
            <person name="Gray V.M."/>
        </authorList>
    </citation>
    <scope>NUCLEOTIDE SEQUENCE [LARGE SCALE GENOMIC DNA]</scope>
    <source>
        <strain evidence="3 4">MCB</strain>
    </source>
</reference>
<dbReference type="InterPro" id="IPR011762">
    <property type="entry name" value="COA_CT_N"/>
</dbReference>